<feature type="compositionally biased region" description="Low complexity" evidence="1">
    <location>
        <begin position="69"/>
        <end position="81"/>
    </location>
</feature>
<gene>
    <name evidence="3" type="ORF">BJ875DRAFT_187081</name>
</gene>
<feature type="compositionally biased region" description="Basic and acidic residues" evidence="1">
    <location>
        <begin position="288"/>
        <end position="323"/>
    </location>
</feature>
<dbReference type="EMBL" id="MU251753">
    <property type="protein sequence ID" value="KAG9229571.1"/>
    <property type="molecule type" value="Genomic_DNA"/>
</dbReference>
<dbReference type="InterPro" id="IPR022226">
    <property type="entry name" value="DUF3752"/>
</dbReference>
<keyword evidence="4" id="KW-1185">Reference proteome</keyword>
<feature type="compositionally biased region" description="Basic and acidic residues" evidence="1">
    <location>
        <begin position="258"/>
        <end position="271"/>
    </location>
</feature>
<evidence type="ECO:0000313" key="3">
    <source>
        <dbReference type="EMBL" id="KAG9229571.1"/>
    </source>
</evidence>
<evidence type="ECO:0000259" key="2">
    <source>
        <dbReference type="Pfam" id="PF12572"/>
    </source>
</evidence>
<dbReference type="PANTHER" id="PTHR46370">
    <property type="entry name" value="GPALPP MOTIFS-CONTAINING PROTEIN 1"/>
    <property type="match status" value="1"/>
</dbReference>
<reference evidence="3" key="1">
    <citation type="journal article" date="2021" name="IMA Fungus">
        <title>Genomic characterization of three marine fungi, including Emericellopsis atlantica sp. nov. with signatures of a generalist lifestyle and marine biomass degradation.</title>
        <authorList>
            <person name="Hagestad O.C."/>
            <person name="Hou L."/>
            <person name="Andersen J.H."/>
            <person name="Hansen E.H."/>
            <person name="Altermark B."/>
            <person name="Li C."/>
            <person name="Kuhnert E."/>
            <person name="Cox R.J."/>
            <person name="Crous P.W."/>
            <person name="Spatafora J.W."/>
            <person name="Lail K."/>
            <person name="Amirebrahimi M."/>
            <person name="Lipzen A."/>
            <person name="Pangilinan J."/>
            <person name="Andreopoulos W."/>
            <person name="Hayes R.D."/>
            <person name="Ng V."/>
            <person name="Grigoriev I.V."/>
            <person name="Jackson S.A."/>
            <person name="Sutton T.D.S."/>
            <person name="Dobson A.D.W."/>
            <person name="Rama T."/>
        </authorList>
    </citation>
    <scope>NUCLEOTIDE SEQUENCE</scope>
    <source>
        <strain evidence="3">TRa018bII</strain>
    </source>
</reference>
<proteinExistence type="predicted"/>
<feature type="region of interest" description="Disordered" evidence="1">
    <location>
        <begin position="1"/>
        <end position="339"/>
    </location>
</feature>
<organism evidence="3 4">
    <name type="scientific">Amylocarpus encephaloides</name>
    <dbReference type="NCBI Taxonomy" id="45428"/>
    <lineage>
        <taxon>Eukaryota</taxon>
        <taxon>Fungi</taxon>
        <taxon>Dikarya</taxon>
        <taxon>Ascomycota</taxon>
        <taxon>Pezizomycotina</taxon>
        <taxon>Leotiomycetes</taxon>
        <taxon>Helotiales</taxon>
        <taxon>Helotiales incertae sedis</taxon>
        <taxon>Amylocarpus</taxon>
    </lineage>
</organism>
<dbReference type="Proteomes" id="UP000824998">
    <property type="component" value="Unassembled WGS sequence"/>
</dbReference>
<dbReference type="PANTHER" id="PTHR46370:SF1">
    <property type="entry name" value="GPALPP MOTIFS-CONTAINING PROTEIN 1"/>
    <property type="match status" value="1"/>
</dbReference>
<dbReference type="Pfam" id="PF12572">
    <property type="entry name" value="DUF3752"/>
    <property type="match status" value="1"/>
</dbReference>
<evidence type="ECO:0000313" key="4">
    <source>
        <dbReference type="Proteomes" id="UP000824998"/>
    </source>
</evidence>
<feature type="domain" description="DUF3752" evidence="2">
    <location>
        <begin position="214"/>
        <end position="368"/>
    </location>
</feature>
<sequence>MPVGPEPPPYLPKRKRYIDDDDNTANSPPRKVQAASAPQEERVLGPAPPPSTNPDELDIGDSSQDDYGPSAPSAKAANSASTVTSPALPSSRRRPTLPTSVSPDKLDLNDASLDDEYSPLAPKLQQIKLPSPAPKRRVLGPAPPPAPLSEMPSKPANDDSSSDSEDDYGPSLPPARGSEAEAQCLHNLEVEREQEALAKSAPAQPQRDEWMLLPPGDSDWTSRVDPTKLKARKFASGKGSIAPPERGGGISAIWTETPDEKRRRLQDEVLGRAEVSLNSKPPTGGHGKAKESKEDSETATRIREYNERNRGESLVKKKEREGGDEMEEDDPSKREFDREKDMALGGRMGHVAKRDLLAKSADFGSRFQKGSYL</sequence>
<comment type="caution">
    <text evidence="3">The sequence shown here is derived from an EMBL/GenBank/DDBJ whole genome shotgun (WGS) entry which is preliminary data.</text>
</comment>
<name>A0A9P7YA62_9HELO</name>
<protein>
    <recommendedName>
        <fullName evidence="2">DUF3752 domain-containing protein</fullName>
    </recommendedName>
</protein>
<accession>A0A9P7YA62</accession>
<dbReference type="AlphaFoldDB" id="A0A9P7YA62"/>
<dbReference type="InterPro" id="IPR046331">
    <property type="entry name" value="GPAM1-like"/>
</dbReference>
<dbReference type="OrthoDB" id="73491at2759"/>
<evidence type="ECO:0000256" key="1">
    <source>
        <dbReference type="SAM" id="MobiDB-lite"/>
    </source>
</evidence>
<feature type="compositionally biased region" description="Pro residues" evidence="1">
    <location>
        <begin position="1"/>
        <end position="11"/>
    </location>
</feature>